<evidence type="ECO:0000256" key="2">
    <source>
        <dbReference type="ARBA" id="ARBA00022679"/>
    </source>
</evidence>
<accession>A0ABU8BSV9</accession>
<dbReference type="Pfam" id="PF03808">
    <property type="entry name" value="Glyco_tran_WecG"/>
    <property type="match status" value="1"/>
</dbReference>
<evidence type="ECO:0000256" key="1">
    <source>
        <dbReference type="ARBA" id="ARBA00022676"/>
    </source>
</evidence>
<evidence type="ECO:0000313" key="4">
    <source>
        <dbReference type="Proteomes" id="UP001431963"/>
    </source>
</evidence>
<evidence type="ECO:0000313" key="3">
    <source>
        <dbReference type="EMBL" id="MEH7827774.1"/>
    </source>
</evidence>
<dbReference type="RefSeq" id="WP_335421084.1">
    <property type="nucleotide sequence ID" value="NZ_JBALHR010000003.1"/>
</dbReference>
<dbReference type="CDD" id="cd06533">
    <property type="entry name" value="Glyco_transf_WecG_TagA"/>
    <property type="match status" value="1"/>
</dbReference>
<dbReference type="EMBL" id="JBALHR010000003">
    <property type="protein sequence ID" value="MEH7827774.1"/>
    <property type="molecule type" value="Genomic_DNA"/>
</dbReference>
<proteinExistence type="predicted"/>
<dbReference type="PANTHER" id="PTHR34136:SF1">
    <property type="entry name" value="UDP-N-ACETYL-D-MANNOSAMINURONIC ACID TRANSFERASE"/>
    <property type="match status" value="1"/>
</dbReference>
<dbReference type="InterPro" id="IPR004629">
    <property type="entry name" value="WecG_TagA_CpsF"/>
</dbReference>
<dbReference type="Proteomes" id="UP001431963">
    <property type="component" value="Unassembled WGS sequence"/>
</dbReference>
<keyword evidence="1" id="KW-0328">Glycosyltransferase</keyword>
<gene>
    <name evidence="3" type="ORF">V6590_06415</name>
</gene>
<name>A0ABU8BSV9_9RHOB</name>
<keyword evidence="2" id="KW-0808">Transferase</keyword>
<keyword evidence="4" id="KW-1185">Reference proteome</keyword>
<dbReference type="NCBIfam" id="TIGR00696">
    <property type="entry name" value="wecG_tagA_cpsF"/>
    <property type="match status" value="1"/>
</dbReference>
<protein>
    <submittedName>
        <fullName evidence="3">WecB/TagA/CpsF family glycosyltransferase</fullName>
    </submittedName>
</protein>
<reference evidence="3" key="1">
    <citation type="submission" date="2024-02" db="EMBL/GenBank/DDBJ databases">
        <title>Genome sequences of strain Gemmobacter sp. JM10B15.</title>
        <authorList>
            <person name="Zhang M."/>
        </authorList>
    </citation>
    <scope>NUCLEOTIDE SEQUENCE</scope>
    <source>
        <strain evidence="3">JM10B15</strain>
    </source>
</reference>
<organism evidence="3 4">
    <name type="scientific">Gemmobacter denitrificans</name>
    <dbReference type="NCBI Taxonomy" id="3123040"/>
    <lineage>
        <taxon>Bacteria</taxon>
        <taxon>Pseudomonadati</taxon>
        <taxon>Pseudomonadota</taxon>
        <taxon>Alphaproteobacteria</taxon>
        <taxon>Rhodobacterales</taxon>
        <taxon>Paracoccaceae</taxon>
        <taxon>Gemmobacter</taxon>
    </lineage>
</organism>
<dbReference type="PANTHER" id="PTHR34136">
    <property type="match status" value="1"/>
</dbReference>
<comment type="caution">
    <text evidence="3">The sequence shown here is derived from an EMBL/GenBank/DDBJ whole genome shotgun (WGS) entry which is preliminary data.</text>
</comment>
<sequence length="261" mass="28105">MVWTRTSQPQGRIVQFQFDTTTISVNVPHAAALLAAAKARLAEGRGFALATINLDHLVKLGQDPAFRTAYAAQDFVVADGNPIVWLSRLARRPVQLVPGSEMVLPLARIAAQTGARIALLGGTEASLAAAAARMQAEIPALQIALQIAPPMGFDVEGVDATAMLRQLDAEGIGLCFLALGAPKQEIMAARGRKLAPRTGFASIGAGLDFLAGSQTRAPEWAQKIAMEWAWRMMSNPRRLVPRYWACAKLLPSQVMQALRMR</sequence>